<evidence type="ECO:0000259" key="3">
    <source>
        <dbReference type="Pfam" id="PF07687"/>
    </source>
</evidence>
<comment type="cofactor">
    <cofactor evidence="2">
        <name>Mn(2+)</name>
        <dbReference type="ChEBI" id="CHEBI:29035"/>
    </cofactor>
    <text evidence="2">The Mn(2+) ion enhances activity.</text>
</comment>
<dbReference type="AlphaFoldDB" id="A0A371IT55"/>
<sequence>MKRECVVKLCTDIKEWLINVRRDLHKTPELSTQEYITKIKIVKYLNEIGIDYIEFEKHYGVMAYILNKNAKKTIAIRADIDGLPINELNDTEYKSVNKGKMHACGHDAHTAILLGACKVLYGIRDMLNVNVKFLFQPAEEDMGGARFLIKDKCLESPKVDYIFGLHVQPHIDTSFIETKYNTLNASADTIKITIKGKQSHGAYPDEGVDAIVAASQVVVGLQSIISRNISPCNLAVLTIGKIKGGYAQNIICENVELNGTLRALNKQTRNFMIKRIEEIVGKISQAFGCTGELEIESGGYPPVINDKNAVDIVIESVKTLFGKDKLIMRQNPSLGGEDFSFYTENCKGAFFHLGCKNELKNIVHPLHTSKFDIDEECLPIGVMMHVMNVLYFQ</sequence>
<keyword evidence="5" id="KW-1185">Reference proteome</keyword>
<dbReference type="CDD" id="cd03886">
    <property type="entry name" value="M20_Acy1"/>
    <property type="match status" value="1"/>
</dbReference>
<accession>A0A371IT55</accession>
<dbReference type="SUPFAM" id="SSF53187">
    <property type="entry name" value="Zn-dependent exopeptidases"/>
    <property type="match status" value="1"/>
</dbReference>
<dbReference type="PANTHER" id="PTHR11014">
    <property type="entry name" value="PEPTIDASE M20 FAMILY MEMBER"/>
    <property type="match status" value="1"/>
</dbReference>
<dbReference type="EMBL" id="NOJZ02000009">
    <property type="protein sequence ID" value="RDY23664.1"/>
    <property type="molecule type" value="Genomic_DNA"/>
</dbReference>
<dbReference type="OrthoDB" id="9776731at2"/>
<proteinExistence type="predicted"/>
<dbReference type="Proteomes" id="UP000243494">
    <property type="component" value="Unassembled WGS sequence"/>
</dbReference>
<gene>
    <name evidence="4" type="ORF">CHF27_006935</name>
</gene>
<feature type="binding site" evidence="2">
    <location>
        <position position="140"/>
    </location>
    <ligand>
        <name>Mn(2+)</name>
        <dbReference type="ChEBI" id="CHEBI:29035"/>
        <label>2</label>
    </ligand>
</feature>
<comment type="caution">
    <text evidence="4">The sequence shown here is derived from an EMBL/GenBank/DDBJ whole genome shotgun (WGS) entry which is preliminary data.</text>
</comment>
<dbReference type="GO" id="GO:0019877">
    <property type="term" value="P:diaminopimelate biosynthetic process"/>
    <property type="evidence" value="ECO:0007669"/>
    <property type="project" value="UniProtKB-ARBA"/>
</dbReference>
<dbReference type="Gene3D" id="3.40.630.10">
    <property type="entry name" value="Zn peptidases"/>
    <property type="match status" value="1"/>
</dbReference>
<dbReference type="SUPFAM" id="SSF55031">
    <property type="entry name" value="Bacterial exopeptidase dimerisation domain"/>
    <property type="match status" value="1"/>
</dbReference>
<reference evidence="4 5" key="1">
    <citation type="journal article" date="2017" name="Genome Announc.">
        <title>Draft Genome Sequence of Romboutsia maritimum sp. nov. Strain CCRI-22766(T), Isolated from Coastal Estuarine Mud.</title>
        <authorList>
            <person name="Maheux A.F."/>
            <person name="Boudreau D.K."/>
            <person name="Berube E."/>
            <person name="Boissinot M."/>
            <person name="Raymond F."/>
            <person name="Brodeur S."/>
            <person name="Corbeil J."/>
            <person name="Brightwell G."/>
            <person name="Broda D."/>
            <person name="Omar R.F."/>
            <person name="Bergeron M.G."/>
        </authorList>
    </citation>
    <scope>NUCLEOTIDE SEQUENCE [LARGE SCALE GENOMIC DNA]</scope>
    <source>
        <strain evidence="4 5">CCRI-22766</strain>
    </source>
</reference>
<dbReference type="FunFam" id="3.30.70.360:FF:000001">
    <property type="entry name" value="N-acetyldiaminopimelate deacetylase"/>
    <property type="match status" value="1"/>
</dbReference>
<feature type="binding site" evidence="2">
    <location>
        <position position="367"/>
    </location>
    <ligand>
        <name>Mn(2+)</name>
        <dbReference type="ChEBI" id="CHEBI:29035"/>
        <label>2</label>
    </ligand>
</feature>
<dbReference type="RefSeq" id="WP_095405873.1">
    <property type="nucleotide sequence ID" value="NZ_NOJZ02000009.1"/>
</dbReference>
<evidence type="ECO:0000256" key="1">
    <source>
        <dbReference type="ARBA" id="ARBA00022801"/>
    </source>
</evidence>
<evidence type="ECO:0000313" key="5">
    <source>
        <dbReference type="Proteomes" id="UP000243494"/>
    </source>
</evidence>
<keyword evidence="1 4" id="KW-0378">Hydrolase</keyword>
<keyword evidence="2" id="KW-0479">Metal-binding</keyword>
<name>A0A371IT55_9FIRM</name>
<dbReference type="InterPro" id="IPR017439">
    <property type="entry name" value="Amidohydrolase"/>
</dbReference>
<feature type="binding site" evidence="2">
    <location>
        <position position="106"/>
    </location>
    <ligand>
        <name>Mn(2+)</name>
        <dbReference type="ChEBI" id="CHEBI:29035"/>
        <label>2</label>
    </ligand>
</feature>
<organism evidence="4 5">
    <name type="scientific">Romboutsia maritimum</name>
    <dbReference type="NCBI Taxonomy" id="2020948"/>
    <lineage>
        <taxon>Bacteria</taxon>
        <taxon>Bacillati</taxon>
        <taxon>Bacillota</taxon>
        <taxon>Clostridia</taxon>
        <taxon>Peptostreptococcales</taxon>
        <taxon>Peptostreptococcaceae</taxon>
        <taxon>Romboutsia</taxon>
    </lineage>
</organism>
<feature type="binding site" evidence="2">
    <location>
        <position position="166"/>
    </location>
    <ligand>
        <name>Mn(2+)</name>
        <dbReference type="ChEBI" id="CHEBI:29035"/>
        <label>2</label>
    </ligand>
</feature>
<dbReference type="NCBIfam" id="TIGR01891">
    <property type="entry name" value="amidohydrolases"/>
    <property type="match status" value="1"/>
</dbReference>
<feature type="domain" description="Peptidase M20 dimerisation" evidence="3">
    <location>
        <begin position="189"/>
        <end position="283"/>
    </location>
</feature>
<dbReference type="InterPro" id="IPR036264">
    <property type="entry name" value="Bact_exopeptidase_dim_dom"/>
</dbReference>
<dbReference type="PANTHER" id="PTHR11014:SF63">
    <property type="entry name" value="METALLOPEPTIDASE, PUTATIVE (AFU_ORTHOLOGUE AFUA_6G09600)-RELATED"/>
    <property type="match status" value="1"/>
</dbReference>
<dbReference type="InterPro" id="IPR011650">
    <property type="entry name" value="Peptidase_M20_dimer"/>
</dbReference>
<dbReference type="GO" id="GO:0050118">
    <property type="term" value="F:N-acetyldiaminopimelate deacetylase activity"/>
    <property type="evidence" value="ECO:0007669"/>
    <property type="project" value="UniProtKB-ARBA"/>
</dbReference>
<feature type="binding site" evidence="2">
    <location>
        <position position="104"/>
    </location>
    <ligand>
        <name>Mn(2+)</name>
        <dbReference type="ChEBI" id="CHEBI:29035"/>
        <label>2</label>
    </ligand>
</feature>
<keyword evidence="2" id="KW-0464">Manganese</keyword>
<evidence type="ECO:0000256" key="2">
    <source>
        <dbReference type="PIRSR" id="PIRSR005962-1"/>
    </source>
</evidence>
<dbReference type="GO" id="GO:0046872">
    <property type="term" value="F:metal ion binding"/>
    <property type="evidence" value="ECO:0007669"/>
    <property type="project" value="UniProtKB-KW"/>
</dbReference>
<protein>
    <submittedName>
        <fullName evidence="4">Amidohydrolase</fullName>
    </submittedName>
</protein>
<evidence type="ECO:0000313" key="4">
    <source>
        <dbReference type="EMBL" id="RDY23664.1"/>
    </source>
</evidence>
<dbReference type="Pfam" id="PF01546">
    <property type="entry name" value="Peptidase_M20"/>
    <property type="match status" value="1"/>
</dbReference>
<dbReference type="InterPro" id="IPR002933">
    <property type="entry name" value="Peptidase_M20"/>
</dbReference>
<dbReference type="PIRSF" id="PIRSF005962">
    <property type="entry name" value="Pept_M20D_amidohydro"/>
    <property type="match status" value="1"/>
</dbReference>
<dbReference type="Pfam" id="PF07687">
    <property type="entry name" value="M20_dimer"/>
    <property type="match status" value="1"/>
</dbReference>
<dbReference type="Gene3D" id="3.30.70.360">
    <property type="match status" value="1"/>
</dbReference>